<dbReference type="InterPro" id="IPR002083">
    <property type="entry name" value="MATH/TRAF_dom"/>
</dbReference>
<dbReference type="PROSITE" id="PS50144">
    <property type="entry name" value="MATH"/>
    <property type="match status" value="1"/>
</dbReference>
<evidence type="ECO:0000313" key="3">
    <source>
        <dbReference type="Proteomes" id="UP000193944"/>
    </source>
</evidence>
<reference evidence="2 3" key="1">
    <citation type="submission" date="2016-08" db="EMBL/GenBank/DDBJ databases">
        <title>A Parts List for Fungal Cellulosomes Revealed by Comparative Genomics.</title>
        <authorList>
            <consortium name="DOE Joint Genome Institute"/>
            <person name="Haitjema C.H."/>
            <person name="Gilmore S.P."/>
            <person name="Henske J.K."/>
            <person name="Solomon K.V."/>
            <person name="De Groot R."/>
            <person name="Kuo A."/>
            <person name="Mondo S.J."/>
            <person name="Salamov A.A."/>
            <person name="Labutti K."/>
            <person name="Zhao Z."/>
            <person name="Chiniquy J."/>
            <person name="Barry K."/>
            <person name="Brewer H.M."/>
            <person name="Purvine S.O."/>
            <person name="Wright A.T."/>
            <person name="Boxma B."/>
            <person name="Van Alen T."/>
            <person name="Hackstein J.H."/>
            <person name="Baker S.E."/>
            <person name="Grigoriev I.V."/>
            <person name="O'Malley M.A."/>
        </authorList>
    </citation>
    <scope>NUCLEOTIDE SEQUENCE [LARGE SCALE GENOMIC DNA]</scope>
    <source>
        <strain evidence="2 3">S4</strain>
    </source>
</reference>
<feature type="domain" description="MATH" evidence="1">
    <location>
        <begin position="24"/>
        <end position="156"/>
    </location>
</feature>
<evidence type="ECO:0000259" key="1">
    <source>
        <dbReference type="PROSITE" id="PS50144"/>
    </source>
</evidence>
<organism evidence="2 3">
    <name type="scientific">Anaeromyces robustus</name>
    <dbReference type="NCBI Taxonomy" id="1754192"/>
    <lineage>
        <taxon>Eukaryota</taxon>
        <taxon>Fungi</taxon>
        <taxon>Fungi incertae sedis</taxon>
        <taxon>Chytridiomycota</taxon>
        <taxon>Chytridiomycota incertae sedis</taxon>
        <taxon>Neocallimastigomycetes</taxon>
        <taxon>Neocallimastigales</taxon>
        <taxon>Neocallimastigaceae</taxon>
        <taxon>Anaeromyces</taxon>
    </lineage>
</organism>
<gene>
    <name evidence="2" type="ORF">BCR32DRAFT_268290</name>
</gene>
<dbReference type="Proteomes" id="UP000193944">
    <property type="component" value="Unassembled WGS sequence"/>
</dbReference>
<protein>
    <recommendedName>
        <fullName evidence="1">MATH domain-containing protein</fullName>
    </recommendedName>
</protein>
<dbReference type="Pfam" id="PF22486">
    <property type="entry name" value="MATH_2"/>
    <property type="match status" value="1"/>
</dbReference>
<dbReference type="Gene3D" id="2.60.210.10">
    <property type="entry name" value="Apoptosis, Tumor Necrosis Factor Receptor Associated Protein 2, Chain A"/>
    <property type="match status" value="1"/>
</dbReference>
<dbReference type="PANTHER" id="PTHR46162:SF2">
    <property type="entry name" value="ANKYRIN REPEAT-CONTAINING PROTEIN-RELATED"/>
    <property type="match status" value="1"/>
</dbReference>
<dbReference type="EMBL" id="MCFG01000119">
    <property type="protein sequence ID" value="ORX81441.1"/>
    <property type="molecule type" value="Genomic_DNA"/>
</dbReference>
<dbReference type="SMART" id="SM00061">
    <property type="entry name" value="MATH"/>
    <property type="match status" value="1"/>
</dbReference>
<keyword evidence="3" id="KW-1185">Reference proteome</keyword>
<dbReference type="InterPro" id="IPR008974">
    <property type="entry name" value="TRAF-like"/>
</dbReference>
<comment type="caution">
    <text evidence="2">The sequence shown here is derived from an EMBL/GenBank/DDBJ whole genome shotgun (WGS) entry which is preliminary data.</text>
</comment>
<evidence type="ECO:0000313" key="2">
    <source>
        <dbReference type="EMBL" id="ORX81441.1"/>
    </source>
</evidence>
<proteinExistence type="predicted"/>
<reference evidence="2 3" key="2">
    <citation type="submission" date="2016-08" db="EMBL/GenBank/DDBJ databases">
        <title>Pervasive Adenine N6-methylation of Active Genes in Fungi.</title>
        <authorList>
            <consortium name="DOE Joint Genome Institute"/>
            <person name="Mondo S.J."/>
            <person name="Dannebaum R.O."/>
            <person name="Kuo R.C."/>
            <person name="Labutti K."/>
            <person name="Haridas S."/>
            <person name="Kuo A."/>
            <person name="Salamov A."/>
            <person name="Ahrendt S.R."/>
            <person name="Lipzen A."/>
            <person name="Sullivan W."/>
            <person name="Andreopoulos W.B."/>
            <person name="Clum A."/>
            <person name="Lindquist E."/>
            <person name="Daum C."/>
            <person name="Ramamoorthy G.K."/>
            <person name="Gryganskyi A."/>
            <person name="Culley D."/>
            <person name="Magnuson J.K."/>
            <person name="James T.Y."/>
            <person name="O'Malley M.A."/>
            <person name="Stajich J.E."/>
            <person name="Spatafora J.W."/>
            <person name="Visel A."/>
            <person name="Grigoriev I.V."/>
        </authorList>
    </citation>
    <scope>NUCLEOTIDE SEQUENCE [LARGE SCALE GENOMIC DNA]</scope>
    <source>
        <strain evidence="2 3">S4</strain>
    </source>
</reference>
<dbReference type="PANTHER" id="PTHR46162">
    <property type="entry name" value="TRAF-LIKE FAMILY PROTEIN"/>
    <property type="match status" value="1"/>
</dbReference>
<dbReference type="SUPFAM" id="SSF49599">
    <property type="entry name" value="TRAF domain-like"/>
    <property type="match status" value="1"/>
</dbReference>
<name>A0A1Y1X6M3_9FUNG</name>
<dbReference type="AlphaFoldDB" id="A0A1Y1X6M3"/>
<dbReference type="OrthoDB" id="289038at2759"/>
<sequence>MSNDEYINRLKNLIKDNNEEILDEGFYEWKIYNWSDLKIFEASPTFDMGGYTWKIALLLNGYSDGYENYVSIYLGNHDVEKDDSLNVYADFVFSINNYKDYSCCKIENTTKIECFNQNNNEHHFPKFIKQKDLFVKNKKSNKSIVEDNKAIINVYLRIYKM</sequence>
<accession>A0A1Y1X6M3</accession>
<dbReference type="STRING" id="1754192.A0A1Y1X6M3"/>